<dbReference type="AlphaFoldDB" id="A0A4Y2NJE7"/>
<evidence type="ECO:0000256" key="1">
    <source>
        <dbReference type="SAM" id="MobiDB-lite"/>
    </source>
</evidence>
<dbReference type="EMBL" id="BGPR01009265">
    <property type="protein sequence ID" value="GBN38944.1"/>
    <property type="molecule type" value="Genomic_DNA"/>
</dbReference>
<feature type="compositionally biased region" description="Basic and acidic residues" evidence="1">
    <location>
        <begin position="78"/>
        <end position="91"/>
    </location>
</feature>
<proteinExistence type="predicted"/>
<sequence>MSWTTSLLLPKGKISLLSCLFEIKIERRKKPQEPESLPTQDHPSPIVRRRIHEKLSTQDHPSPIIRLKKSDGSGNHQTSEDHPSPFIRNEDQETENGLTVPVPGSPDKINIARNEDKRPLPRLSTSKDTPLLYWKLMSDDRWLAYFQCSPLIRCENNFKEWLVNRCTFIACFHNLLFEVLSIVHLDGDWLTFK</sequence>
<name>A0A4Y2NJE7_ARAVE</name>
<dbReference type="Proteomes" id="UP000499080">
    <property type="component" value="Unassembled WGS sequence"/>
</dbReference>
<evidence type="ECO:0000313" key="2">
    <source>
        <dbReference type="EMBL" id="GBN38944.1"/>
    </source>
</evidence>
<protein>
    <submittedName>
        <fullName evidence="2">Uncharacterized protein</fullName>
    </submittedName>
</protein>
<comment type="caution">
    <text evidence="2">The sequence shown here is derived from an EMBL/GenBank/DDBJ whole genome shotgun (WGS) entry which is preliminary data.</text>
</comment>
<reference evidence="2 3" key="1">
    <citation type="journal article" date="2019" name="Sci. Rep.">
        <title>Orb-weaving spider Araneus ventricosus genome elucidates the spidroin gene catalogue.</title>
        <authorList>
            <person name="Kono N."/>
            <person name="Nakamura H."/>
            <person name="Ohtoshi R."/>
            <person name="Moran D.A.P."/>
            <person name="Shinohara A."/>
            <person name="Yoshida Y."/>
            <person name="Fujiwara M."/>
            <person name="Mori M."/>
            <person name="Tomita M."/>
            <person name="Arakawa K."/>
        </authorList>
    </citation>
    <scope>NUCLEOTIDE SEQUENCE [LARGE SCALE GENOMIC DNA]</scope>
</reference>
<keyword evidence="3" id="KW-1185">Reference proteome</keyword>
<accession>A0A4Y2NJE7</accession>
<evidence type="ECO:0000313" key="3">
    <source>
        <dbReference type="Proteomes" id="UP000499080"/>
    </source>
</evidence>
<organism evidence="2 3">
    <name type="scientific">Araneus ventricosus</name>
    <name type="common">Orbweaver spider</name>
    <name type="synonym">Epeira ventricosa</name>
    <dbReference type="NCBI Taxonomy" id="182803"/>
    <lineage>
        <taxon>Eukaryota</taxon>
        <taxon>Metazoa</taxon>
        <taxon>Ecdysozoa</taxon>
        <taxon>Arthropoda</taxon>
        <taxon>Chelicerata</taxon>
        <taxon>Arachnida</taxon>
        <taxon>Araneae</taxon>
        <taxon>Araneomorphae</taxon>
        <taxon>Entelegynae</taxon>
        <taxon>Araneoidea</taxon>
        <taxon>Araneidae</taxon>
        <taxon>Araneus</taxon>
    </lineage>
</organism>
<feature type="region of interest" description="Disordered" evidence="1">
    <location>
        <begin position="53"/>
        <end position="122"/>
    </location>
</feature>
<gene>
    <name evidence="2" type="ORF">AVEN_102520_1</name>
</gene>